<keyword evidence="1" id="KW-0732">Signal</keyword>
<dbReference type="PROSITE" id="PS51257">
    <property type="entry name" value="PROKAR_LIPOPROTEIN"/>
    <property type="match status" value="1"/>
</dbReference>
<dbReference type="InterPro" id="IPR004658">
    <property type="entry name" value="OMP_Slp"/>
</dbReference>
<evidence type="ECO:0000256" key="1">
    <source>
        <dbReference type="SAM" id="SignalP"/>
    </source>
</evidence>
<dbReference type="Pfam" id="PF03843">
    <property type="entry name" value="Slp"/>
    <property type="match status" value="1"/>
</dbReference>
<gene>
    <name evidence="2" type="ORF">MNODULE_01885</name>
</gene>
<dbReference type="EMBL" id="VTOW01000001">
    <property type="protein sequence ID" value="NKE69502.1"/>
    <property type="molecule type" value="Genomic_DNA"/>
</dbReference>
<dbReference type="Proteomes" id="UP000534783">
    <property type="component" value="Unassembled WGS sequence"/>
</dbReference>
<organism evidence="2 3">
    <name type="scientific">Candidatus Manganitrophus noduliformans</name>
    <dbReference type="NCBI Taxonomy" id="2606439"/>
    <lineage>
        <taxon>Bacteria</taxon>
        <taxon>Pseudomonadati</taxon>
        <taxon>Nitrospirota</taxon>
        <taxon>Nitrospiria</taxon>
        <taxon>Candidatus Troglogloeales</taxon>
        <taxon>Candidatus Manganitrophaceae</taxon>
        <taxon>Candidatus Manganitrophus</taxon>
    </lineage>
</organism>
<dbReference type="GO" id="GO:0019867">
    <property type="term" value="C:outer membrane"/>
    <property type="evidence" value="ECO:0007669"/>
    <property type="project" value="InterPro"/>
</dbReference>
<keyword evidence="3" id="KW-1185">Reference proteome</keyword>
<reference evidence="2 3" key="1">
    <citation type="journal article" date="2020" name="Nature">
        <title>Bacterial chemolithoautotrophy via manganese oxidation.</title>
        <authorList>
            <person name="Yu H."/>
            <person name="Leadbetter J.R."/>
        </authorList>
    </citation>
    <scope>NUCLEOTIDE SEQUENCE [LARGE SCALE GENOMIC DNA]</scope>
    <source>
        <strain evidence="2 3">Mn-1</strain>
    </source>
</reference>
<comment type="caution">
    <text evidence="2">The sequence shown here is derived from an EMBL/GenBank/DDBJ whole genome shotgun (WGS) entry which is preliminary data.</text>
</comment>
<dbReference type="AlphaFoldDB" id="A0A7X6DLV6"/>
<feature type="signal peptide" evidence="1">
    <location>
        <begin position="1"/>
        <end position="25"/>
    </location>
</feature>
<dbReference type="PANTHER" id="PTHR37530:SF1">
    <property type="entry name" value="OUTER MEMBRANE PROTEIN SLP"/>
    <property type="match status" value="1"/>
</dbReference>
<accession>A0A7X6DLV6</accession>
<dbReference type="PANTHER" id="PTHR37530">
    <property type="entry name" value="OUTER MEMBRANE PROTEIN SLP"/>
    <property type="match status" value="1"/>
</dbReference>
<evidence type="ECO:0000313" key="3">
    <source>
        <dbReference type="Proteomes" id="UP000534783"/>
    </source>
</evidence>
<name>A0A7X6DLV6_9BACT</name>
<proteinExistence type="predicted"/>
<protein>
    <submittedName>
        <fullName evidence="2">Uncharacterized protein</fullName>
    </submittedName>
</protein>
<feature type="chain" id="PRO_5031148341" evidence="1">
    <location>
        <begin position="26"/>
        <end position="164"/>
    </location>
</feature>
<evidence type="ECO:0000313" key="2">
    <source>
        <dbReference type="EMBL" id="NKE69502.1"/>
    </source>
</evidence>
<sequence length="164" mass="18759">MDYPMKQKWPIFLALLLLMSTSACNAVLSEQVRSTANEETLFEEIFEDPKQHVGKIIILGGEVLRLQYKGQQTEVEFAEIPLYRTGKPALGFDPGEHFFVIFPYRVDETLLKKGKVITVAGRVIGTHNVRGFDYPLFAYEEAYVWDKLRQDRFPSYGAFLGQSS</sequence>